<evidence type="ECO:0000313" key="2">
    <source>
        <dbReference type="Proteomes" id="UP000031737"/>
    </source>
</evidence>
<keyword evidence="2" id="KW-1185">Reference proteome</keyword>
<sequence length="218" mass="24086">MDTQQLSVRLDEVLHAFATREEDKSDNTKLLSEVACLTQVIEAMAASMSAATKGGGVGPPVKTLEESRFLGSSCWNMTVRHSPKEDSLDERVLKSSLREFATKAFLLGNYAYAPRDVSHSYFTQHPREAEQCVLMCLKTSRDLSLCGVASSAKDLLSVGKTVASYIPAGAQNSLACLQHRNMSWEFAYTEMDITWNVGHYQESCAAARKLAHMLLKRS</sequence>
<comment type="caution">
    <text evidence="1">The sequence shown here is derived from an EMBL/GenBank/DDBJ whole genome shotgun (WGS) entry which is preliminary data.</text>
</comment>
<reference evidence="1 2" key="1">
    <citation type="submission" date="2013-07" db="EMBL/GenBank/DDBJ databases">
        <authorList>
            <person name="Stoco P.H."/>
            <person name="Wagner G."/>
            <person name="Gerber A."/>
            <person name="Zaha A."/>
            <person name="Thompson C."/>
            <person name="Bartholomeu D.C."/>
            <person name="Luckemeyer D.D."/>
            <person name="Bahia D."/>
            <person name="Loreto E."/>
            <person name="Prestes E.B."/>
            <person name="Lima F.M."/>
            <person name="Rodrigues-Luiz G."/>
            <person name="Vallejo G.A."/>
            <person name="Filho J.F."/>
            <person name="Monteiro K.M."/>
            <person name="Tyler K.M."/>
            <person name="de Almeida L.G."/>
            <person name="Ortiz M.F."/>
            <person name="Siervo M.A."/>
            <person name="de Moraes M.H."/>
            <person name="Cunha O.L."/>
            <person name="Mendonca-Neto R."/>
            <person name="Silva R."/>
            <person name="Teixeira S.M."/>
            <person name="Murta S.M."/>
            <person name="Sincero T.C."/>
            <person name="Mendes T.A."/>
            <person name="Urmenyi T.P."/>
            <person name="Silva V.G."/>
            <person name="da Rocha W.D."/>
            <person name="Andersson B."/>
            <person name="Romanha A.J."/>
            <person name="Steindel M."/>
            <person name="de Vasconcelos A.T."/>
            <person name="Grisard E.C."/>
        </authorList>
    </citation>
    <scope>NUCLEOTIDE SEQUENCE [LARGE SCALE GENOMIC DNA]</scope>
    <source>
        <strain evidence="1 2">SC58</strain>
    </source>
</reference>
<organism evidence="1 2">
    <name type="scientific">Trypanosoma rangeli SC58</name>
    <dbReference type="NCBI Taxonomy" id="429131"/>
    <lineage>
        <taxon>Eukaryota</taxon>
        <taxon>Discoba</taxon>
        <taxon>Euglenozoa</taxon>
        <taxon>Kinetoplastea</taxon>
        <taxon>Metakinetoplastina</taxon>
        <taxon>Trypanosomatida</taxon>
        <taxon>Trypanosomatidae</taxon>
        <taxon>Trypanosoma</taxon>
        <taxon>Herpetosoma</taxon>
    </lineage>
</organism>
<dbReference type="EMBL" id="AUPL01003001">
    <property type="protein sequence ID" value="ESL09282.1"/>
    <property type="molecule type" value="Genomic_DNA"/>
</dbReference>
<evidence type="ECO:0000313" key="1">
    <source>
        <dbReference type="EMBL" id="ESL09282.1"/>
    </source>
</evidence>
<dbReference type="OrthoDB" id="272625at2759"/>
<dbReference type="AlphaFoldDB" id="A0A061J7K7"/>
<accession>A0A061J7K7</accession>
<dbReference type="Proteomes" id="UP000031737">
    <property type="component" value="Unassembled WGS sequence"/>
</dbReference>
<dbReference type="VEuPathDB" id="TriTrypDB:TRSC58_03001"/>
<protein>
    <submittedName>
        <fullName evidence="1">Uncharacterized protein</fullName>
    </submittedName>
</protein>
<name>A0A061J7K7_TRYRA</name>
<gene>
    <name evidence="1" type="ORF">TRSC58_03001</name>
</gene>
<proteinExistence type="predicted"/>